<dbReference type="PANTHER" id="PTHR46732:SF8">
    <property type="entry name" value="ATP-DEPENDENT PROTEASE LA (LON) DOMAIN PROTEIN"/>
    <property type="match status" value="1"/>
</dbReference>
<dbReference type="KEGG" id="wma:WM2015_266"/>
<dbReference type="SMART" id="SM00464">
    <property type="entry name" value="LON"/>
    <property type="match status" value="1"/>
</dbReference>
<gene>
    <name evidence="2" type="ORF">WM2015_266</name>
</gene>
<proteinExistence type="predicted"/>
<dbReference type="GO" id="GO:0008233">
    <property type="term" value="F:peptidase activity"/>
    <property type="evidence" value="ECO:0007669"/>
    <property type="project" value="UniProtKB-KW"/>
</dbReference>
<accession>A0A0K0XSJ1</accession>
<dbReference type="Gene3D" id="1.20.58.1480">
    <property type="match status" value="1"/>
</dbReference>
<keyword evidence="3" id="KW-1185">Reference proteome</keyword>
<dbReference type="EMBL" id="CP012154">
    <property type="protein sequence ID" value="AKS40653.1"/>
    <property type="molecule type" value="Genomic_DNA"/>
</dbReference>
<evidence type="ECO:0000313" key="2">
    <source>
        <dbReference type="EMBL" id="AKS40653.1"/>
    </source>
</evidence>
<organism evidence="2 3">
    <name type="scientific">Wenzhouxiangella marina</name>
    <dbReference type="NCBI Taxonomy" id="1579979"/>
    <lineage>
        <taxon>Bacteria</taxon>
        <taxon>Pseudomonadati</taxon>
        <taxon>Pseudomonadota</taxon>
        <taxon>Gammaproteobacteria</taxon>
        <taxon>Chromatiales</taxon>
        <taxon>Wenzhouxiangellaceae</taxon>
        <taxon>Wenzhouxiangella</taxon>
    </lineage>
</organism>
<dbReference type="InterPro" id="IPR046336">
    <property type="entry name" value="Lon_prtase_N_sf"/>
</dbReference>
<protein>
    <submittedName>
        <fullName evidence="2">ATP-dependent protease</fullName>
    </submittedName>
</protein>
<dbReference type="PANTHER" id="PTHR46732">
    <property type="entry name" value="ATP-DEPENDENT PROTEASE LA (LON) DOMAIN PROTEIN"/>
    <property type="match status" value="1"/>
</dbReference>
<keyword evidence="2" id="KW-0378">Hydrolase</keyword>
<sequence length="201" mass="22276">MTDTLPLFPLNVVLFPGARLPLRIFESRYIDMVRECLRAESGFGVIWRLEGDEQSGVGHARVGTEARITDFSTLEDGLLGIECRGERRFLVRSTRCRDNGLLIGDVDWLHDQAAEAIAPRHAALQSLLREIQTHRELAERLDADADDPASLSFALSSILPIDRRQAQGLLESTAASERLDALIEIIDQLARADEDLQSGSA</sequence>
<evidence type="ECO:0000259" key="1">
    <source>
        <dbReference type="PROSITE" id="PS51787"/>
    </source>
</evidence>
<dbReference type="InterPro" id="IPR003111">
    <property type="entry name" value="Lon_prtase_N"/>
</dbReference>
<dbReference type="PROSITE" id="PS51787">
    <property type="entry name" value="LON_N"/>
    <property type="match status" value="1"/>
</dbReference>
<feature type="domain" description="Lon N-terminal" evidence="1">
    <location>
        <begin position="2"/>
        <end position="190"/>
    </location>
</feature>
<dbReference type="RefSeq" id="WP_049724345.1">
    <property type="nucleotide sequence ID" value="NZ_CP012154.1"/>
</dbReference>
<dbReference type="Gene3D" id="2.30.130.40">
    <property type="entry name" value="LON domain-like"/>
    <property type="match status" value="1"/>
</dbReference>
<dbReference type="Proteomes" id="UP000066624">
    <property type="component" value="Chromosome"/>
</dbReference>
<keyword evidence="2" id="KW-0645">Protease</keyword>
<reference evidence="2 3" key="1">
    <citation type="submission" date="2015-07" db="EMBL/GenBank/DDBJ databases">
        <authorList>
            <person name="Noorani M."/>
        </authorList>
    </citation>
    <scope>NUCLEOTIDE SEQUENCE [LARGE SCALE GENOMIC DNA]</scope>
    <source>
        <strain evidence="2 3">KCTC 42284</strain>
    </source>
</reference>
<dbReference type="InterPro" id="IPR015947">
    <property type="entry name" value="PUA-like_sf"/>
</dbReference>
<dbReference type="GO" id="GO:0006508">
    <property type="term" value="P:proteolysis"/>
    <property type="evidence" value="ECO:0007669"/>
    <property type="project" value="UniProtKB-KW"/>
</dbReference>
<dbReference type="OrthoDB" id="8558970at2"/>
<name>A0A0K0XSJ1_9GAMM</name>
<dbReference type="STRING" id="1579979.WM2015_266"/>
<evidence type="ECO:0000313" key="3">
    <source>
        <dbReference type="Proteomes" id="UP000066624"/>
    </source>
</evidence>
<dbReference type="SUPFAM" id="SSF88697">
    <property type="entry name" value="PUA domain-like"/>
    <property type="match status" value="1"/>
</dbReference>
<dbReference type="Pfam" id="PF02190">
    <property type="entry name" value="LON_substr_bdg"/>
    <property type="match status" value="1"/>
</dbReference>
<dbReference type="AlphaFoldDB" id="A0A0K0XSJ1"/>